<keyword evidence="3" id="KW-1185">Reference proteome</keyword>
<evidence type="ECO:0000313" key="3">
    <source>
        <dbReference type="Proteomes" id="UP000816034"/>
    </source>
</evidence>
<dbReference type="EMBL" id="PYSW02000001">
    <property type="protein sequence ID" value="KAG2393956.1"/>
    <property type="molecule type" value="Genomic_DNA"/>
</dbReference>
<keyword evidence="1" id="KW-0175">Coiled coil</keyword>
<protein>
    <submittedName>
        <fullName evidence="2">Uncharacterized protein</fullName>
    </submittedName>
</protein>
<dbReference type="Proteomes" id="UP000816034">
    <property type="component" value="Unassembled WGS sequence"/>
</dbReference>
<feature type="coiled-coil region" evidence="1">
    <location>
        <begin position="6"/>
        <end position="82"/>
    </location>
</feature>
<evidence type="ECO:0000313" key="2">
    <source>
        <dbReference type="EMBL" id="KAG2393956.1"/>
    </source>
</evidence>
<comment type="caution">
    <text evidence="2">The sequence shown here is derived from an EMBL/GenBank/DDBJ whole genome shotgun (WGS) entry which is preliminary data.</text>
</comment>
<accession>A0AA88H7Z5</accession>
<evidence type="ECO:0000256" key="1">
    <source>
        <dbReference type="SAM" id="Coils"/>
    </source>
</evidence>
<name>A0AA88H7Z5_NAELO</name>
<dbReference type="RefSeq" id="XP_044555850.1">
    <property type="nucleotide sequence ID" value="XM_044693280.1"/>
</dbReference>
<gene>
    <name evidence="2" type="ORF">C9374_003720</name>
</gene>
<organism evidence="2 3">
    <name type="scientific">Naegleria lovaniensis</name>
    <name type="common">Amoeba</name>
    <dbReference type="NCBI Taxonomy" id="51637"/>
    <lineage>
        <taxon>Eukaryota</taxon>
        <taxon>Discoba</taxon>
        <taxon>Heterolobosea</taxon>
        <taxon>Tetramitia</taxon>
        <taxon>Eutetramitia</taxon>
        <taxon>Vahlkampfiidae</taxon>
        <taxon>Naegleria</taxon>
    </lineage>
</organism>
<reference evidence="2 3" key="1">
    <citation type="journal article" date="2018" name="BMC Genomics">
        <title>The genome of Naegleria lovaniensis, the basis for a comparative approach to unravel pathogenicity factors of the human pathogenic amoeba N. fowleri.</title>
        <authorList>
            <person name="Liechti N."/>
            <person name="Schurch N."/>
            <person name="Bruggmann R."/>
            <person name="Wittwer M."/>
        </authorList>
    </citation>
    <scope>NUCLEOTIDE SEQUENCE [LARGE SCALE GENOMIC DNA]</scope>
    <source>
        <strain evidence="2 3">ATCC 30569</strain>
    </source>
</reference>
<proteinExistence type="predicted"/>
<sequence length="127" mass="14755">MNNFTVEQLVQQLQEEREKTSAASNRYQSLQQELQEAKTFNASLVKSFDSVEKQALHLRKQKDQLESNSKSFQQKNSDYIDQIELALSDVQLGDMSIGDLNRLHSVYLNELTRVNRYLSKLTNKDKD</sequence>
<dbReference type="AlphaFoldDB" id="A0AA88H7Z5"/>
<dbReference type="GeneID" id="68096175"/>